<evidence type="ECO:0000256" key="9">
    <source>
        <dbReference type="SAM" id="Phobius"/>
    </source>
</evidence>
<feature type="transmembrane region" description="Helical" evidence="9">
    <location>
        <begin position="25"/>
        <end position="47"/>
    </location>
</feature>
<feature type="coiled-coil region" evidence="7">
    <location>
        <begin position="309"/>
        <end position="336"/>
    </location>
</feature>
<dbReference type="Proteomes" id="UP000478052">
    <property type="component" value="Unassembled WGS sequence"/>
</dbReference>
<dbReference type="PANTHER" id="PTHR21723">
    <property type="entry name" value="RESISTANCE TO INHIBITORS OF CHOLINESTERASE PROTEIN 3 RIC3"/>
    <property type="match status" value="1"/>
</dbReference>
<evidence type="ECO:0000256" key="7">
    <source>
        <dbReference type="SAM" id="Coils"/>
    </source>
</evidence>
<dbReference type="Pfam" id="PF15361">
    <property type="entry name" value="RIC3"/>
    <property type="match status" value="1"/>
</dbReference>
<feature type="compositionally biased region" description="Acidic residues" evidence="8">
    <location>
        <begin position="520"/>
        <end position="529"/>
    </location>
</feature>
<protein>
    <submittedName>
        <fullName evidence="11">RIC3 domain-containing protein</fullName>
    </submittedName>
</protein>
<sequence>MAVLGELKIITLTDMATEISQSKTICILAVVAGCFAILWPSLFYPMLKGSFAPQTNTGCCNVLSSTDVNIVKIVTDICDRIIEMMDKKTKLEKCRQEIFNTCAINITDLIIENKIGKITHNKHVIDEIRSLNGSLCLKYHYGVSLTSLGVTHRLKESDPVMTPALAKNNIYQERTPVHLRASKASMHPALMEKGRAIPQPHIGPRHGSPTPHSFKPPIPGSRPVMGGMGSASNKITGGDGGSAMNILMPMYTIGILLFFVYTMMKLLSKKDDVEDPIGDKYSSHYPCGRDNNSKLQPQNIPTKLGFVEKDTRDLEIDALRRKLEETEAAMERIVKQMILASECNGMNGNKALTRHVVNAFSSLLEDEFKNENIDEEECPINTISNDNVNDKVTTKKSAPSEKSESIKSLNVSEPYDEDTTDSEISVKKIIQVVNMETSESVGGGHCWTPTEKEKMLSKCKTTSIEEPISLLIPGTIPKNSQVLISDGPHNTPSETEDHEAVISSKVTLSLIPDDRVEEYLTSDEAEDDNTTLTLSNTK</sequence>
<dbReference type="PANTHER" id="PTHR21723:SF3">
    <property type="entry name" value="PROTEIN RIC-3"/>
    <property type="match status" value="1"/>
</dbReference>
<evidence type="ECO:0000313" key="11">
    <source>
        <dbReference type="EMBL" id="KAF0768041.1"/>
    </source>
</evidence>
<evidence type="ECO:0000256" key="3">
    <source>
        <dbReference type="ARBA" id="ARBA00022692"/>
    </source>
</evidence>
<feature type="region of interest" description="Disordered" evidence="8">
    <location>
        <begin position="384"/>
        <end position="420"/>
    </location>
</feature>
<gene>
    <name evidence="11" type="ORF">FWK35_00005350</name>
</gene>
<dbReference type="GO" id="GO:0043005">
    <property type="term" value="C:neuron projection"/>
    <property type="evidence" value="ECO:0007669"/>
    <property type="project" value="TreeGrafter"/>
</dbReference>
<dbReference type="InterPro" id="IPR032763">
    <property type="entry name" value="RIC3_N"/>
</dbReference>
<dbReference type="InterPro" id="IPR026160">
    <property type="entry name" value="Ric3"/>
</dbReference>
<dbReference type="GO" id="GO:0043025">
    <property type="term" value="C:neuronal cell body"/>
    <property type="evidence" value="ECO:0007669"/>
    <property type="project" value="TreeGrafter"/>
</dbReference>
<comment type="caution">
    <text evidence="11">The sequence shown here is derived from an EMBL/GenBank/DDBJ whole genome shotgun (WGS) entry which is preliminary data.</text>
</comment>
<comment type="similarity">
    <text evidence="2">Belongs to the ric-3 family.</text>
</comment>
<dbReference type="GO" id="GO:0045202">
    <property type="term" value="C:synapse"/>
    <property type="evidence" value="ECO:0007669"/>
    <property type="project" value="GOC"/>
</dbReference>
<name>A0A6G0ZBW8_APHCR</name>
<dbReference type="GO" id="GO:0007271">
    <property type="term" value="P:synaptic transmission, cholinergic"/>
    <property type="evidence" value="ECO:0007669"/>
    <property type="project" value="TreeGrafter"/>
</dbReference>
<keyword evidence="7" id="KW-0175">Coiled coil</keyword>
<evidence type="ECO:0000259" key="10">
    <source>
        <dbReference type="Pfam" id="PF15361"/>
    </source>
</evidence>
<evidence type="ECO:0000256" key="1">
    <source>
        <dbReference type="ARBA" id="ARBA00004586"/>
    </source>
</evidence>
<keyword evidence="6 9" id="KW-0472">Membrane</keyword>
<evidence type="ECO:0000313" key="12">
    <source>
        <dbReference type="Proteomes" id="UP000478052"/>
    </source>
</evidence>
<dbReference type="OrthoDB" id="10070774at2759"/>
<dbReference type="GO" id="GO:0034394">
    <property type="term" value="P:protein localization to cell surface"/>
    <property type="evidence" value="ECO:0007669"/>
    <property type="project" value="TreeGrafter"/>
</dbReference>
<dbReference type="GO" id="GO:0005789">
    <property type="term" value="C:endoplasmic reticulum membrane"/>
    <property type="evidence" value="ECO:0007669"/>
    <property type="project" value="UniProtKB-SubCell"/>
</dbReference>
<evidence type="ECO:0000256" key="4">
    <source>
        <dbReference type="ARBA" id="ARBA00022824"/>
    </source>
</evidence>
<dbReference type="AlphaFoldDB" id="A0A6G0ZBW8"/>
<feature type="domain" description="Resistance to inhibitors of cholinesterase protein 3 N-terminal" evidence="10">
    <location>
        <begin position="217"/>
        <end position="335"/>
    </location>
</feature>
<evidence type="ECO:0000256" key="2">
    <source>
        <dbReference type="ARBA" id="ARBA00008538"/>
    </source>
</evidence>
<evidence type="ECO:0000256" key="8">
    <source>
        <dbReference type="SAM" id="MobiDB-lite"/>
    </source>
</evidence>
<evidence type="ECO:0000256" key="6">
    <source>
        <dbReference type="ARBA" id="ARBA00023136"/>
    </source>
</evidence>
<feature type="compositionally biased region" description="Basic and acidic residues" evidence="8">
    <location>
        <begin position="388"/>
        <end position="405"/>
    </location>
</feature>
<accession>A0A6G0ZBW8</accession>
<evidence type="ECO:0000256" key="5">
    <source>
        <dbReference type="ARBA" id="ARBA00022989"/>
    </source>
</evidence>
<proteinExistence type="inferred from homology"/>
<feature type="transmembrane region" description="Helical" evidence="9">
    <location>
        <begin position="242"/>
        <end position="261"/>
    </location>
</feature>
<organism evidence="11 12">
    <name type="scientific">Aphis craccivora</name>
    <name type="common">Cowpea aphid</name>
    <dbReference type="NCBI Taxonomy" id="307492"/>
    <lineage>
        <taxon>Eukaryota</taxon>
        <taxon>Metazoa</taxon>
        <taxon>Ecdysozoa</taxon>
        <taxon>Arthropoda</taxon>
        <taxon>Hexapoda</taxon>
        <taxon>Insecta</taxon>
        <taxon>Pterygota</taxon>
        <taxon>Neoptera</taxon>
        <taxon>Paraneoptera</taxon>
        <taxon>Hemiptera</taxon>
        <taxon>Sternorrhyncha</taxon>
        <taxon>Aphidomorpha</taxon>
        <taxon>Aphidoidea</taxon>
        <taxon>Aphididae</taxon>
        <taxon>Aphidini</taxon>
        <taxon>Aphis</taxon>
        <taxon>Aphis</taxon>
    </lineage>
</organism>
<dbReference type="EMBL" id="VUJU01000851">
    <property type="protein sequence ID" value="KAF0768041.1"/>
    <property type="molecule type" value="Genomic_DNA"/>
</dbReference>
<feature type="region of interest" description="Disordered" evidence="8">
    <location>
        <begin position="519"/>
        <end position="538"/>
    </location>
</feature>
<reference evidence="11 12" key="1">
    <citation type="submission" date="2019-08" db="EMBL/GenBank/DDBJ databases">
        <title>Whole genome of Aphis craccivora.</title>
        <authorList>
            <person name="Voronova N.V."/>
            <person name="Shulinski R.S."/>
            <person name="Bandarenka Y.V."/>
            <person name="Zhorov D.G."/>
            <person name="Warner D."/>
        </authorList>
    </citation>
    <scope>NUCLEOTIDE SEQUENCE [LARGE SCALE GENOMIC DNA]</scope>
    <source>
        <strain evidence="11">180601</strain>
        <tissue evidence="11">Whole Body</tissue>
    </source>
</reference>
<keyword evidence="5 9" id="KW-1133">Transmembrane helix</keyword>
<keyword evidence="3 9" id="KW-0812">Transmembrane</keyword>
<keyword evidence="4" id="KW-0256">Endoplasmic reticulum</keyword>
<comment type="subcellular location">
    <subcellularLocation>
        <location evidence="1">Endoplasmic reticulum membrane</location>
    </subcellularLocation>
</comment>
<keyword evidence="12" id="KW-1185">Reference proteome</keyword>